<dbReference type="SUPFAM" id="SSF51230">
    <property type="entry name" value="Single hybrid motif"/>
    <property type="match status" value="1"/>
</dbReference>
<dbReference type="InterPro" id="IPR050856">
    <property type="entry name" value="Biotin_carboxylase_complex"/>
</dbReference>
<keyword evidence="7 12" id="KW-0547">Nucleotide-binding</keyword>
<dbReference type="Pfam" id="PF00289">
    <property type="entry name" value="Biotin_carb_N"/>
    <property type="match status" value="1"/>
</dbReference>
<dbReference type="Proteomes" id="UP000321039">
    <property type="component" value="Unassembled WGS sequence"/>
</dbReference>
<evidence type="ECO:0000259" key="15">
    <source>
        <dbReference type="PROSITE" id="PS50979"/>
    </source>
</evidence>
<evidence type="ECO:0000256" key="1">
    <source>
        <dbReference type="ARBA" id="ARBA00001953"/>
    </source>
</evidence>
<comment type="caution">
    <text evidence="16">The sequence shown here is derived from an EMBL/GenBank/DDBJ whole genome shotgun (WGS) entry which is preliminary data.</text>
</comment>
<dbReference type="FunFam" id="3.40.50.20:FF:000010">
    <property type="entry name" value="Propionyl-CoA carboxylase subunit alpha"/>
    <property type="match status" value="1"/>
</dbReference>
<comment type="subunit">
    <text evidence="4">Acetyl-CoA carboxylase is a heterohexamer of biotin carboxyl carrier protein, biotin carboxylase and the two subunits of carboxyl transferase in a 2:2 complex.</text>
</comment>
<dbReference type="NCBIfam" id="NF006367">
    <property type="entry name" value="PRK08591.1"/>
    <property type="match status" value="1"/>
</dbReference>
<dbReference type="SUPFAM" id="SSF51246">
    <property type="entry name" value="Rudiment single hybrid motif"/>
    <property type="match status" value="1"/>
</dbReference>
<keyword evidence="9" id="KW-0092">Biotin</keyword>
<dbReference type="FunFam" id="3.30.470.20:FF:000028">
    <property type="entry name" value="Methylcrotonoyl-CoA carboxylase subunit alpha, mitochondrial"/>
    <property type="match status" value="1"/>
</dbReference>
<protein>
    <recommendedName>
        <fullName evidence="5">Biotin carboxylase</fullName>
    </recommendedName>
    <alternativeName>
        <fullName evidence="10">Acetyl-coenzyme A carboxylase biotin carboxylase subunit A</fullName>
    </alternativeName>
</protein>
<accession>A0A5C8ZNP1</accession>
<comment type="function">
    <text evidence="2">This protein is a component of the acetyl coenzyme A carboxylase complex; first, biotin carboxylase catalyzes the carboxylation of the carrier protein and then the transcarboxylase transfers the carboxyl group to form malonyl-CoA.</text>
</comment>
<dbReference type="InterPro" id="IPR005481">
    <property type="entry name" value="BC-like_N"/>
</dbReference>
<dbReference type="GO" id="GO:0004075">
    <property type="term" value="F:biotin carboxylase activity"/>
    <property type="evidence" value="ECO:0007669"/>
    <property type="project" value="UniProtKB-EC"/>
</dbReference>
<dbReference type="InterPro" id="IPR005482">
    <property type="entry name" value="Biotin_COase_C"/>
</dbReference>
<evidence type="ECO:0000256" key="6">
    <source>
        <dbReference type="ARBA" id="ARBA00022598"/>
    </source>
</evidence>
<dbReference type="PROSITE" id="PS50968">
    <property type="entry name" value="BIOTINYL_LIPOYL"/>
    <property type="match status" value="1"/>
</dbReference>
<evidence type="ECO:0000259" key="14">
    <source>
        <dbReference type="PROSITE" id="PS50975"/>
    </source>
</evidence>
<dbReference type="AlphaFoldDB" id="A0A5C8ZNP1"/>
<dbReference type="PROSITE" id="PS00867">
    <property type="entry name" value="CPSASE_2"/>
    <property type="match status" value="1"/>
</dbReference>
<dbReference type="Pfam" id="PF00364">
    <property type="entry name" value="Biotin_lipoyl"/>
    <property type="match status" value="1"/>
</dbReference>
<evidence type="ECO:0000259" key="13">
    <source>
        <dbReference type="PROSITE" id="PS50968"/>
    </source>
</evidence>
<evidence type="ECO:0000256" key="4">
    <source>
        <dbReference type="ARBA" id="ARBA00011750"/>
    </source>
</evidence>
<dbReference type="FunFam" id="2.40.50.100:FF:000003">
    <property type="entry name" value="Acetyl-CoA carboxylase biotin carboxyl carrier protein"/>
    <property type="match status" value="1"/>
</dbReference>
<dbReference type="Pfam" id="PF02786">
    <property type="entry name" value="CPSase_L_D2"/>
    <property type="match status" value="1"/>
</dbReference>
<dbReference type="SMART" id="SM00878">
    <property type="entry name" value="Biotin_carb_C"/>
    <property type="match status" value="1"/>
</dbReference>
<dbReference type="PANTHER" id="PTHR18866">
    <property type="entry name" value="CARBOXYLASE:PYRUVATE/ACETYL-COA/PROPIONYL-COA CARBOXYLASE"/>
    <property type="match status" value="1"/>
</dbReference>
<evidence type="ECO:0000313" key="16">
    <source>
        <dbReference type="EMBL" id="TXS89845.1"/>
    </source>
</evidence>
<keyword evidence="8 12" id="KW-0067">ATP-binding</keyword>
<evidence type="ECO:0000256" key="2">
    <source>
        <dbReference type="ARBA" id="ARBA00003761"/>
    </source>
</evidence>
<dbReference type="Gene3D" id="2.40.50.100">
    <property type="match status" value="1"/>
</dbReference>
<dbReference type="InterPro" id="IPR005479">
    <property type="entry name" value="CPAse_ATP-bd"/>
</dbReference>
<evidence type="ECO:0000313" key="17">
    <source>
        <dbReference type="Proteomes" id="UP000321039"/>
    </source>
</evidence>
<dbReference type="EMBL" id="VRZA01000009">
    <property type="protein sequence ID" value="TXS89845.1"/>
    <property type="molecule type" value="Genomic_DNA"/>
</dbReference>
<comment type="pathway">
    <text evidence="3">Lipid metabolism; malonyl-CoA biosynthesis; malonyl-CoA from acetyl-CoA: step 1/1.</text>
</comment>
<sequence>MNRFSSVLVANRGEIAVRVIRTARELGYRTIAVYSEADALAPHVQLADEAVLIGPAPVKDSYLDPQRILAAAQQTHAEAVHPGYGFLSENADFARACAEAGLVFIGPSAEAIDAMGNKGAAKRLMLEAGVPCIPGYQSPEQGDATLQAAAADIGVPLMVKAAAGGGGRGMRLVENLDDLATALASARSEAENAFGSGELILEKAVQQPRHVEVQVFGDEHGNVIHLGERDCSVQRRHQKVVEEAPCPVLSSDQRAAMGRAAVEAARSIDYIGAGTVEFLLGGDGSFYFLEMNTRLQVEHPVTELITGLDLVALQLRIAQGEALPLSQDDVSLSGHAIEVRLYAEDSENDFLPAAGTAQRWHPPSGAGVRVDHGLVPGQVVSPFYDPLVAKLIASGPDRETARRRLARALRSTALLGLPNNREFLLDVIEHPVFAAGEATTAFIAEQFPQGYRPPRPTATHLLLGACLQYREQARQAGTARHRTGIGGWSGNRRLSTPFAYADADKDGGTSVAVEERCADHYCLTLADTEHRLQWLAETEPGCARVDLDGHQFDLVYSFPGPGEVAVQWRGRAALLCNTLSAALALAGDSGSGTVTAPMHGSVLALNVSEGEQVEVGAELAVIEAMKMEHRLCAEIAGTVSRVMVGAGEQVAAGAVLLEIT</sequence>
<evidence type="ECO:0000256" key="12">
    <source>
        <dbReference type="PROSITE-ProRule" id="PRU00409"/>
    </source>
</evidence>
<dbReference type="InterPro" id="IPR016185">
    <property type="entry name" value="PreATP-grasp_dom_sf"/>
</dbReference>
<feature type="domain" description="ATP-grasp" evidence="14">
    <location>
        <begin position="122"/>
        <end position="319"/>
    </location>
</feature>
<proteinExistence type="predicted"/>
<dbReference type="GO" id="GO:0046872">
    <property type="term" value="F:metal ion binding"/>
    <property type="evidence" value="ECO:0007669"/>
    <property type="project" value="InterPro"/>
</dbReference>
<dbReference type="SUPFAM" id="SSF56059">
    <property type="entry name" value="Glutathione synthetase ATP-binding domain-like"/>
    <property type="match status" value="1"/>
</dbReference>
<dbReference type="InterPro" id="IPR000089">
    <property type="entry name" value="Biotin_lipoyl"/>
</dbReference>
<reference evidence="16 17" key="1">
    <citation type="submission" date="2019-08" db="EMBL/GenBank/DDBJ databases">
        <title>Parahaliea maris sp. nov., isolated from the surface seawater.</title>
        <authorList>
            <person name="Liu Y."/>
        </authorList>
    </citation>
    <scope>NUCLEOTIDE SEQUENCE [LARGE SCALE GENOMIC DNA]</scope>
    <source>
        <strain evidence="16 17">HSLHS9</strain>
    </source>
</reference>
<dbReference type="InterPro" id="IPR011053">
    <property type="entry name" value="Single_hybrid_motif"/>
</dbReference>
<dbReference type="PROSITE" id="PS00866">
    <property type="entry name" value="CPSASE_1"/>
    <property type="match status" value="1"/>
</dbReference>
<name>A0A5C8ZNP1_9GAMM</name>
<dbReference type="PANTHER" id="PTHR18866:SF33">
    <property type="entry name" value="METHYLCROTONOYL-COA CARBOXYLASE SUBUNIT ALPHA, MITOCHONDRIAL-RELATED"/>
    <property type="match status" value="1"/>
</dbReference>
<dbReference type="Gene3D" id="3.30.470.20">
    <property type="entry name" value="ATP-grasp fold, B domain"/>
    <property type="match status" value="1"/>
</dbReference>
<dbReference type="InterPro" id="IPR011761">
    <property type="entry name" value="ATP-grasp"/>
</dbReference>
<evidence type="ECO:0000256" key="10">
    <source>
        <dbReference type="ARBA" id="ARBA00033786"/>
    </source>
</evidence>
<dbReference type="PROSITE" id="PS50979">
    <property type="entry name" value="BC"/>
    <property type="match status" value="1"/>
</dbReference>
<evidence type="ECO:0000256" key="8">
    <source>
        <dbReference type="ARBA" id="ARBA00022840"/>
    </source>
</evidence>
<evidence type="ECO:0000256" key="9">
    <source>
        <dbReference type="ARBA" id="ARBA00023267"/>
    </source>
</evidence>
<dbReference type="SUPFAM" id="SSF52440">
    <property type="entry name" value="PreATP-grasp domain"/>
    <property type="match status" value="1"/>
</dbReference>
<dbReference type="InterPro" id="IPR011054">
    <property type="entry name" value="Rudment_hybrid_motif"/>
</dbReference>
<dbReference type="RefSeq" id="WP_148070094.1">
    <property type="nucleotide sequence ID" value="NZ_VRZA01000009.1"/>
</dbReference>
<feature type="domain" description="Biotin carboxylation" evidence="15">
    <location>
        <begin position="3"/>
        <end position="448"/>
    </location>
</feature>
<evidence type="ECO:0000256" key="11">
    <source>
        <dbReference type="ARBA" id="ARBA00048600"/>
    </source>
</evidence>
<feature type="domain" description="Lipoyl-binding" evidence="13">
    <location>
        <begin position="583"/>
        <end position="660"/>
    </location>
</feature>
<dbReference type="InterPro" id="IPR011764">
    <property type="entry name" value="Biotin_carboxylation_dom"/>
</dbReference>
<comment type="catalytic activity">
    <reaction evidence="11">
        <text>N(6)-biotinyl-L-lysyl-[protein] + hydrogencarbonate + ATP = N(6)-carboxybiotinyl-L-lysyl-[protein] + ADP + phosphate + H(+)</text>
        <dbReference type="Rhea" id="RHEA:13501"/>
        <dbReference type="Rhea" id="RHEA-COMP:10505"/>
        <dbReference type="Rhea" id="RHEA-COMP:10506"/>
        <dbReference type="ChEBI" id="CHEBI:15378"/>
        <dbReference type="ChEBI" id="CHEBI:17544"/>
        <dbReference type="ChEBI" id="CHEBI:30616"/>
        <dbReference type="ChEBI" id="CHEBI:43474"/>
        <dbReference type="ChEBI" id="CHEBI:83144"/>
        <dbReference type="ChEBI" id="CHEBI:83145"/>
        <dbReference type="ChEBI" id="CHEBI:456216"/>
        <dbReference type="EC" id="6.3.4.14"/>
    </reaction>
</comment>
<evidence type="ECO:0000256" key="5">
    <source>
        <dbReference type="ARBA" id="ARBA00017242"/>
    </source>
</evidence>
<evidence type="ECO:0000256" key="7">
    <source>
        <dbReference type="ARBA" id="ARBA00022741"/>
    </source>
</evidence>
<dbReference type="CDD" id="cd06850">
    <property type="entry name" value="biotinyl_domain"/>
    <property type="match status" value="1"/>
</dbReference>
<dbReference type="Pfam" id="PF02785">
    <property type="entry name" value="Biotin_carb_C"/>
    <property type="match status" value="1"/>
</dbReference>
<comment type="cofactor">
    <cofactor evidence="1">
        <name>biotin</name>
        <dbReference type="ChEBI" id="CHEBI:57586"/>
    </cofactor>
</comment>
<keyword evidence="17" id="KW-1185">Reference proteome</keyword>
<evidence type="ECO:0000256" key="3">
    <source>
        <dbReference type="ARBA" id="ARBA00004956"/>
    </source>
</evidence>
<dbReference type="GO" id="GO:0005524">
    <property type="term" value="F:ATP binding"/>
    <property type="evidence" value="ECO:0007669"/>
    <property type="project" value="UniProtKB-UniRule"/>
</dbReference>
<gene>
    <name evidence="16" type="ORF">FV139_19120</name>
</gene>
<dbReference type="PROSITE" id="PS50975">
    <property type="entry name" value="ATP_GRASP"/>
    <property type="match status" value="1"/>
</dbReference>
<organism evidence="16 17">
    <name type="scientific">Parahaliea maris</name>
    <dbReference type="NCBI Taxonomy" id="2716870"/>
    <lineage>
        <taxon>Bacteria</taxon>
        <taxon>Pseudomonadati</taxon>
        <taxon>Pseudomonadota</taxon>
        <taxon>Gammaproteobacteria</taxon>
        <taxon>Cellvibrionales</taxon>
        <taxon>Halieaceae</taxon>
        <taxon>Parahaliea</taxon>
    </lineage>
</organism>
<keyword evidence="6" id="KW-0436">Ligase</keyword>